<evidence type="ECO:0000259" key="10">
    <source>
        <dbReference type="PROSITE" id="PS51292"/>
    </source>
</evidence>
<sequence>GTGDLVSPCDCRGSLAWAHIPCLERWILERGDTTCEICRSEYKEEIGNRFSIPHMLAMIRRSRDSRTEQTSSQRVFWTIGIVDVRRGEHWPDQ</sequence>
<dbReference type="PANTHER" id="PTHR46065">
    <property type="entry name" value="E3 UBIQUITIN-PROTEIN LIGASE MARCH 2/3 FAMILY MEMBER"/>
    <property type="match status" value="1"/>
</dbReference>
<name>A0A061RUR2_9CHLO</name>
<protein>
    <recommendedName>
        <fullName evidence="10">RING-CH-type domain-containing protein</fullName>
    </recommendedName>
</protein>
<evidence type="ECO:0000256" key="1">
    <source>
        <dbReference type="ARBA" id="ARBA00004141"/>
    </source>
</evidence>
<evidence type="ECO:0000256" key="2">
    <source>
        <dbReference type="ARBA" id="ARBA00022679"/>
    </source>
</evidence>
<dbReference type="AlphaFoldDB" id="A0A061RUR2"/>
<dbReference type="EMBL" id="GBEZ01009936">
    <property type="protein sequence ID" value="JAC75688.1"/>
    <property type="molecule type" value="Transcribed_RNA"/>
</dbReference>
<evidence type="ECO:0000256" key="8">
    <source>
        <dbReference type="ARBA" id="ARBA00022989"/>
    </source>
</evidence>
<dbReference type="Gene3D" id="3.30.40.10">
    <property type="entry name" value="Zinc/RING finger domain, C3HC4 (zinc finger)"/>
    <property type="match status" value="1"/>
</dbReference>
<dbReference type="SMART" id="SM00744">
    <property type="entry name" value="RINGv"/>
    <property type="match status" value="1"/>
</dbReference>
<keyword evidence="7" id="KW-0862">Zinc</keyword>
<evidence type="ECO:0000256" key="7">
    <source>
        <dbReference type="ARBA" id="ARBA00022833"/>
    </source>
</evidence>
<dbReference type="Pfam" id="PF12906">
    <property type="entry name" value="RINGv"/>
    <property type="match status" value="1"/>
</dbReference>
<dbReference type="GO" id="GO:0016020">
    <property type="term" value="C:membrane"/>
    <property type="evidence" value="ECO:0007669"/>
    <property type="project" value="UniProtKB-SubCell"/>
</dbReference>
<dbReference type="InterPro" id="IPR011016">
    <property type="entry name" value="Znf_RING-CH"/>
</dbReference>
<dbReference type="InterPro" id="IPR013083">
    <property type="entry name" value="Znf_RING/FYVE/PHD"/>
</dbReference>
<evidence type="ECO:0000256" key="3">
    <source>
        <dbReference type="ARBA" id="ARBA00022692"/>
    </source>
</evidence>
<feature type="non-terminal residue" evidence="11">
    <location>
        <position position="1"/>
    </location>
</feature>
<dbReference type="PROSITE" id="PS51292">
    <property type="entry name" value="ZF_RING_CH"/>
    <property type="match status" value="1"/>
</dbReference>
<reference evidence="11" key="1">
    <citation type="submission" date="2014-05" db="EMBL/GenBank/DDBJ databases">
        <title>The transcriptome of the halophilic microalga Tetraselmis sp. GSL018 isolated from the Great Salt Lake, Utah.</title>
        <authorList>
            <person name="Jinkerson R.E."/>
            <person name="D'Adamo S."/>
            <person name="Posewitz M.C."/>
        </authorList>
    </citation>
    <scope>NUCLEOTIDE SEQUENCE</scope>
    <source>
        <strain evidence="11">GSL018</strain>
    </source>
</reference>
<evidence type="ECO:0000256" key="4">
    <source>
        <dbReference type="ARBA" id="ARBA00022723"/>
    </source>
</evidence>
<dbReference type="PANTHER" id="PTHR46065:SF3">
    <property type="entry name" value="FI20425P1"/>
    <property type="match status" value="1"/>
</dbReference>
<dbReference type="GO" id="GO:0008270">
    <property type="term" value="F:zinc ion binding"/>
    <property type="evidence" value="ECO:0007669"/>
    <property type="project" value="UniProtKB-KW"/>
</dbReference>
<feature type="non-terminal residue" evidence="11">
    <location>
        <position position="93"/>
    </location>
</feature>
<keyword evidence="3" id="KW-0812">Transmembrane</keyword>
<keyword evidence="5" id="KW-0863">Zinc-finger</keyword>
<keyword evidence="2" id="KW-0808">Transferase</keyword>
<dbReference type="SUPFAM" id="SSF57850">
    <property type="entry name" value="RING/U-box"/>
    <property type="match status" value="1"/>
</dbReference>
<evidence type="ECO:0000313" key="11">
    <source>
        <dbReference type="EMBL" id="JAC75688.1"/>
    </source>
</evidence>
<gene>
    <name evidence="11" type="ORF">TSPGSL018_22342</name>
</gene>
<evidence type="ECO:0000256" key="9">
    <source>
        <dbReference type="ARBA" id="ARBA00023136"/>
    </source>
</evidence>
<evidence type="ECO:0000256" key="5">
    <source>
        <dbReference type="ARBA" id="ARBA00022771"/>
    </source>
</evidence>
<feature type="domain" description="RING-CH-type" evidence="10">
    <location>
        <begin position="1"/>
        <end position="45"/>
    </location>
</feature>
<evidence type="ECO:0000256" key="6">
    <source>
        <dbReference type="ARBA" id="ARBA00022786"/>
    </source>
</evidence>
<keyword evidence="8" id="KW-1133">Transmembrane helix</keyword>
<comment type="subcellular location">
    <subcellularLocation>
        <location evidence="1">Membrane</location>
        <topology evidence="1">Multi-pass membrane protein</topology>
    </subcellularLocation>
</comment>
<keyword evidence="4" id="KW-0479">Metal-binding</keyword>
<keyword evidence="9" id="KW-0472">Membrane</keyword>
<keyword evidence="6" id="KW-0833">Ubl conjugation pathway</keyword>
<proteinExistence type="predicted"/>
<dbReference type="GO" id="GO:0016740">
    <property type="term" value="F:transferase activity"/>
    <property type="evidence" value="ECO:0007669"/>
    <property type="project" value="UniProtKB-KW"/>
</dbReference>
<organism evidence="11">
    <name type="scientific">Tetraselmis sp. GSL018</name>
    <dbReference type="NCBI Taxonomy" id="582737"/>
    <lineage>
        <taxon>Eukaryota</taxon>
        <taxon>Viridiplantae</taxon>
        <taxon>Chlorophyta</taxon>
        <taxon>core chlorophytes</taxon>
        <taxon>Chlorodendrophyceae</taxon>
        <taxon>Chlorodendrales</taxon>
        <taxon>Chlorodendraceae</taxon>
        <taxon>Tetraselmis</taxon>
    </lineage>
</organism>
<accession>A0A061RUR2</accession>